<evidence type="ECO:0000256" key="2">
    <source>
        <dbReference type="ARBA" id="ARBA00007362"/>
    </source>
</evidence>
<feature type="transmembrane region" description="Helical" evidence="8">
    <location>
        <begin position="111"/>
        <end position="130"/>
    </location>
</feature>
<evidence type="ECO:0000256" key="8">
    <source>
        <dbReference type="SAM" id="Phobius"/>
    </source>
</evidence>
<reference evidence="10" key="2">
    <citation type="journal article" date="2021" name="PeerJ">
        <title>Extensive microbial diversity within the chicken gut microbiome revealed by metagenomics and culture.</title>
        <authorList>
            <person name="Gilroy R."/>
            <person name="Ravi A."/>
            <person name="Getino M."/>
            <person name="Pursley I."/>
            <person name="Horton D.L."/>
            <person name="Alikhan N.F."/>
            <person name="Baker D."/>
            <person name="Gharbi K."/>
            <person name="Hall N."/>
            <person name="Watson M."/>
            <person name="Adriaenssens E.M."/>
            <person name="Foster-Nyarko E."/>
            <person name="Jarju S."/>
            <person name="Secka A."/>
            <person name="Antonio M."/>
            <person name="Oren A."/>
            <person name="Chaudhuri R.R."/>
            <person name="La Ragione R."/>
            <person name="Hildebrand F."/>
            <person name="Pallen M.J."/>
        </authorList>
    </citation>
    <scope>NUCLEOTIDE SEQUENCE</scope>
    <source>
        <strain evidence="10">7463</strain>
    </source>
</reference>
<dbReference type="SUPFAM" id="SSF103481">
    <property type="entry name" value="Multidrug resistance efflux transporter EmrE"/>
    <property type="match status" value="2"/>
</dbReference>
<dbReference type="Pfam" id="PF00892">
    <property type="entry name" value="EamA"/>
    <property type="match status" value="2"/>
</dbReference>
<evidence type="ECO:0000256" key="4">
    <source>
        <dbReference type="ARBA" id="ARBA00022475"/>
    </source>
</evidence>
<dbReference type="PANTHER" id="PTHR22911:SF137">
    <property type="entry name" value="SOLUTE CARRIER FAMILY 35 MEMBER G2-RELATED"/>
    <property type="match status" value="1"/>
</dbReference>
<feature type="transmembrane region" description="Helical" evidence="8">
    <location>
        <begin position="80"/>
        <end position="105"/>
    </location>
</feature>
<keyword evidence="4" id="KW-1003">Cell membrane</keyword>
<evidence type="ECO:0000259" key="9">
    <source>
        <dbReference type="Pfam" id="PF00892"/>
    </source>
</evidence>
<dbReference type="PANTHER" id="PTHR22911">
    <property type="entry name" value="ACYL-MALONYL CONDENSING ENZYME-RELATED"/>
    <property type="match status" value="1"/>
</dbReference>
<dbReference type="AlphaFoldDB" id="A0A9D1II28"/>
<accession>A0A9D1II28</accession>
<feature type="transmembrane region" description="Helical" evidence="8">
    <location>
        <begin position="277"/>
        <end position="295"/>
    </location>
</feature>
<reference evidence="10" key="1">
    <citation type="submission" date="2020-10" db="EMBL/GenBank/DDBJ databases">
        <authorList>
            <person name="Gilroy R."/>
        </authorList>
    </citation>
    <scope>NUCLEOTIDE SEQUENCE</scope>
    <source>
        <strain evidence="10">7463</strain>
    </source>
</reference>
<dbReference type="InterPro" id="IPR037185">
    <property type="entry name" value="EmrE-like"/>
</dbReference>
<proteinExistence type="inferred from homology"/>
<keyword evidence="5 8" id="KW-0812">Transmembrane</keyword>
<evidence type="ECO:0000256" key="7">
    <source>
        <dbReference type="ARBA" id="ARBA00023136"/>
    </source>
</evidence>
<sequence length="300" mass="32384">MAQTQNNSFTLGVFAALGAYCIWGLIALYWKFLSEAGDVEILAHRIVWSLIFVLLLLVAKRQLGSTLLLLKQLFIAPAKNNTLLLVLATVFASGNWLINIVGVTAGRVVELSLGTFLTPLATMAIGIVIFSEKVSKIRLAAIGLAVIGVAVLITGLDRFPWIALLVSSTWATYGAIKKKIVIEPLKSVAIEHILMAGPALAYLLSSQGYYLNHFIEGFSGHLSWALMGTGIVTSVPMIFFSLAAQRLPMTVLGIIQFLSPVLTFLLGIFVFKEAVTTAEFVALGCILSAVTLYILGNRRA</sequence>
<dbReference type="NCBIfam" id="TIGR00688">
    <property type="entry name" value="rarD"/>
    <property type="match status" value="1"/>
</dbReference>
<feature type="transmembrane region" description="Helical" evidence="8">
    <location>
        <begin position="251"/>
        <end position="271"/>
    </location>
</feature>
<comment type="caution">
    <text evidence="10">The sequence shown here is derived from an EMBL/GenBank/DDBJ whole genome shotgun (WGS) entry which is preliminary data.</text>
</comment>
<feature type="transmembrane region" description="Helical" evidence="8">
    <location>
        <begin position="222"/>
        <end position="244"/>
    </location>
</feature>
<evidence type="ECO:0000313" key="11">
    <source>
        <dbReference type="Proteomes" id="UP000824083"/>
    </source>
</evidence>
<keyword evidence="7 8" id="KW-0472">Membrane</keyword>
<evidence type="ECO:0000313" key="10">
    <source>
        <dbReference type="EMBL" id="HIU37320.1"/>
    </source>
</evidence>
<dbReference type="EMBL" id="DVMY01000060">
    <property type="protein sequence ID" value="HIU37320.1"/>
    <property type="molecule type" value="Genomic_DNA"/>
</dbReference>
<feature type="transmembrane region" description="Helical" evidence="8">
    <location>
        <begin position="137"/>
        <end position="153"/>
    </location>
</feature>
<evidence type="ECO:0000256" key="3">
    <source>
        <dbReference type="ARBA" id="ARBA00022448"/>
    </source>
</evidence>
<protein>
    <submittedName>
        <fullName evidence="10">EamA family transporter RarD</fullName>
    </submittedName>
</protein>
<dbReference type="InterPro" id="IPR004626">
    <property type="entry name" value="RarD"/>
</dbReference>
<gene>
    <name evidence="10" type="primary">rarD</name>
    <name evidence="10" type="ORF">IAC56_03495</name>
</gene>
<keyword evidence="6 8" id="KW-1133">Transmembrane helix</keyword>
<evidence type="ECO:0000256" key="6">
    <source>
        <dbReference type="ARBA" id="ARBA00022989"/>
    </source>
</evidence>
<comment type="subcellular location">
    <subcellularLocation>
        <location evidence="1">Cell membrane</location>
        <topology evidence="1">Multi-pass membrane protein</topology>
    </subcellularLocation>
</comment>
<comment type="similarity">
    <text evidence="2">Belongs to the EamA transporter family.</text>
</comment>
<evidence type="ECO:0000256" key="5">
    <source>
        <dbReference type="ARBA" id="ARBA00022692"/>
    </source>
</evidence>
<dbReference type="GO" id="GO:0005886">
    <property type="term" value="C:plasma membrane"/>
    <property type="evidence" value="ECO:0007669"/>
    <property type="project" value="UniProtKB-SubCell"/>
</dbReference>
<feature type="transmembrane region" description="Helical" evidence="8">
    <location>
        <begin position="9"/>
        <end position="30"/>
    </location>
</feature>
<feature type="transmembrane region" description="Helical" evidence="8">
    <location>
        <begin position="188"/>
        <end position="210"/>
    </location>
</feature>
<feature type="transmembrane region" description="Helical" evidence="8">
    <location>
        <begin position="159"/>
        <end position="176"/>
    </location>
</feature>
<feature type="domain" description="EamA" evidence="9">
    <location>
        <begin position="11"/>
        <end position="153"/>
    </location>
</feature>
<evidence type="ECO:0000256" key="1">
    <source>
        <dbReference type="ARBA" id="ARBA00004651"/>
    </source>
</evidence>
<name>A0A9D1II28_9BURK</name>
<feature type="domain" description="EamA" evidence="9">
    <location>
        <begin position="162"/>
        <end position="293"/>
    </location>
</feature>
<dbReference type="InterPro" id="IPR000620">
    <property type="entry name" value="EamA_dom"/>
</dbReference>
<dbReference type="Gene3D" id="1.10.3730.20">
    <property type="match status" value="1"/>
</dbReference>
<feature type="transmembrane region" description="Helical" evidence="8">
    <location>
        <begin position="42"/>
        <end position="59"/>
    </location>
</feature>
<organism evidence="10 11">
    <name type="scientific">Candidatus Aphodousia faecigallinarum</name>
    <dbReference type="NCBI Taxonomy" id="2840677"/>
    <lineage>
        <taxon>Bacteria</taxon>
        <taxon>Pseudomonadati</taxon>
        <taxon>Pseudomonadota</taxon>
        <taxon>Betaproteobacteria</taxon>
        <taxon>Burkholderiales</taxon>
        <taxon>Sutterellaceae</taxon>
        <taxon>Sutterellaceae incertae sedis</taxon>
        <taxon>Candidatus Aphodousia</taxon>
    </lineage>
</organism>
<dbReference type="Proteomes" id="UP000824083">
    <property type="component" value="Unassembled WGS sequence"/>
</dbReference>
<keyword evidence="3" id="KW-0813">Transport</keyword>